<proteinExistence type="predicted"/>
<sequence>MPLHFQPSPESVDREPLLTEPFAKAWAAGRAGDASGTARRGLPDQTSASRATAHAMFTSRLKRLSAGKLAPGVAGRTLAQRPAIG</sequence>
<feature type="region of interest" description="Disordered" evidence="1">
    <location>
        <begin position="28"/>
        <end position="51"/>
    </location>
</feature>
<evidence type="ECO:0000313" key="2">
    <source>
        <dbReference type="EMBL" id="KFB67374.1"/>
    </source>
</evidence>
<name>A0A084XY30_9PROT</name>
<reference evidence="2 3" key="1">
    <citation type="submission" date="2014-07" db="EMBL/GenBank/DDBJ databases">
        <title>Expanding our view of genomic diversity in Candidatus Accumulibacter clades.</title>
        <authorList>
            <person name="Skennerton C.T."/>
            <person name="Barr J.J."/>
            <person name="Slater F.R."/>
            <person name="Bond P.L."/>
            <person name="Tyson G.W."/>
        </authorList>
    </citation>
    <scope>NUCLEOTIDE SEQUENCE [LARGE SCALE GENOMIC DNA]</scope>
    <source>
        <strain evidence="3">SK-01</strain>
    </source>
</reference>
<protein>
    <submittedName>
        <fullName evidence="2">Uncharacterized protein</fullName>
    </submittedName>
</protein>
<organism evidence="2 3">
    <name type="scientific">Candidatus Accumulibacter vicinus</name>
    <dbReference type="NCBI Taxonomy" id="2954382"/>
    <lineage>
        <taxon>Bacteria</taxon>
        <taxon>Pseudomonadati</taxon>
        <taxon>Pseudomonadota</taxon>
        <taxon>Betaproteobacteria</taxon>
        <taxon>Candidatus Accumulibacter</taxon>
    </lineage>
</organism>
<evidence type="ECO:0000313" key="3">
    <source>
        <dbReference type="Proteomes" id="UP000019812"/>
    </source>
</evidence>
<dbReference type="Proteomes" id="UP000019812">
    <property type="component" value="Unassembled WGS sequence"/>
</dbReference>
<dbReference type="STRING" id="1457154.CAPSK01_003242"/>
<dbReference type="AlphaFoldDB" id="A0A084XY30"/>
<dbReference type="EMBL" id="JDSS02000029">
    <property type="protein sequence ID" value="KFB67374.1"/>
    <property type="molecule type" value="Genomic_DNA"/>
</dbReference>
<evidence type="ECO:0000256" key="1">
    <source>
        <dbReference type="SAM" id="MobiDB-lite"/>
    </source>
</evidence>
<comment type="caution">
    <text evidence="2">The sequence shown here is derived from an EMBL/GenBank/DDBJ whole genome shotgun (WGS) entry which is preliminary data.</text>
</comment>
<gene>
    <name evidence="2" type="ORF">CAPSK01_003242</name>
</gene>
<dbReference type="RefSeq" id="WP_034927921.1">
    <property type="nucleotide sequence ID" value="NZ_JDSS02000029.1"/>
</dbReference>
<accession>A0A084XY30</accession>